<evidence type="ECO:0000256" key="1">
    <source>
        <dbReference type="SAM" id="MobiDB-lite"/>
    </source>
</evidence>
<keyword evidence="3" id="KW-1185">Reference proteome</keyword>
<organism evidence="2 3">
    <name type="scientific">Haematococcus lacustris</name>
    <name type="common">Green alga</name>
    <name type="synonym">Haematococcus pluvialis</name>
    <dbReference type="NCBI Taxonomy" id="44745"/>
    <lineage>
        <taxon>Eukaryota</taxon>
        <taxon>Viridiplantae</taxon>
        <taxon>Chlorophyta</taxon>
        <taxon>core chlorophytes</taxon>
        <taxon>Chlorophyceae</taxon>
        <taxon>CS clade</taxon>
        <taxon>Chlamydomonadales</taxon>
        <taxon>Haematococcaceae</taxon>
        <taxon>Haematococcus</taxon>
    </lineage>
</organism>
<name>A0A699YYD1_HAELA</name>
<evidence type="ECO:0000313" key="3">
    <source>
        <dbReference type="Proteomes" id="UP000485058"/>
    </source>
</evidence>
<comment type="caution">
    <text evidence="2">The sequence shown here is derived from an EMBL/GenBank/DDBJ whole genome shotgun (WGS) entry which is preliminary data.</text>
</comment>
<evidence type="ECO:0000313" key="2">
    <source>
        <dbReference type="EMBL" id="GFH08082.1"/>
    </source>
</evidence>
<dbReference type="Proteomes" id="UP000485058">
    <property type="component" value="Unassembled WGS sequence"/>
</dbReference>
<dbReference type="AlphaFoldDB" id="A0A699YYD1"/>
<dbReference type="EMBL" id="BLLF01000136">
    <property type="protein sequence ID" value="GFH08082.1"/>
    <property type="molecule type" value="Genomic_DNA"/>
</dbReference>
<proteinExistence type="predicted"/>
<feature type="region of interest" description="Disordered" evidence="1">
    <location>
        <begin position="45"/>
        <end position="82"/>
    </location>
</feature>
<accession>A0A699YYD1</accession>
<protein>
    <submittedName>
        <fullName evidence="2">Uncharacterized protein</fullName>
    </submittedName>
</protein>
<gene>
    <name evidence="2" type="ORF">HaLaN_02991</name>
</gene>
<sequence length="95" mass="10163">MPLQPQPQQLLDNSVGLGQGLRLSAPSLHALALELLLPHLQLLTGQLPTGQGPSNRQPAGQSGDDGEDQSSRERQAGRRPVQVLDALQQLQQTSD</sequence>
<reference evidence="2 3" key="1">
    <citation type="submission" date="2020-02" db="EMBL/GenBank/DDBJ databases">
        <title>Draft genome sequence of Haematococcus lacustris strain NIES-144.</title>
        <authorList>
            <person name="Morimoto D."/>
            <person name="Nakagawa S."/>
            <person name="Yoshida T."/>
            <person name="Sawayama S."/>
        </authorList>
    </citation>
    <scope>NUCLEOTIDE SEQUENCE [LARGE SCALE GENOMIC DNA]</scope>
    <source>
        <strain evidence="2 3">NIES-144</strain>
    </source>
</reference>